<comment type="caution">
    <text evidence="2">The sequence shown here is derived from an EMBL/GenBank/DDBJ whole genome shotgun (WGS) entry which is preliminary data.</text>
</comment>
<protein>
    <submittedName>
        <fullName evidence="2">Uncharacterized protein</fullName>
    </submittedName>
</protein>
<gene>
    <name evidence="2" type="ORF">THAOC_29619</name>
</gene>
<name>K0RX03_THAOC</name>
<evidence type="ECO:0000313" key="2">
    <source>
        <dbReference type="EMBL" id="EJK51227.1"/>
    </source>
</evidence>
<proteinExistence type="predicted"/>
<dbReference type="Proteomes" id="UP000266841">
    <property type="component" value="Unassembled WGS sequence"/>
</dbReference>
<organism evidence="2 3">
    <name type="scientific">Thalassiosira oceanica</name>
    <name type="common">Marine diatom</name>
    <dbReference type="NCBI Taxonomy" id="159749"/>
    <lineage>
        <taxon>Eukaryota</taxon>
        <taxon>Sar</taxon>
        <taxon>Stramenopiles</taxon>
        <taxon>Ochrophyta</taxon>
        <taxon>Bacillariophyta</taxon>
        <taxon>Coscinodiscophyceae</taxon>
        <taxon>Thalassiosirophycidae</taxon>
        <taxon>Thalassiosirales</taxon>
        <taxon>Thalassiosiraceae</taxon>
        <taxon>Thalassiosira</taxon>
    </lineage>
</organism>
<evidence type="ECO:0000313" key="3">
    <source>
        <dbReference type="Proteomes" id="UP000266841"/>
    </source>
</evidence>
<dbReference type="AlphaFoldDB" id="K0RX03"/>
<reference evidence="2 3" key="1">
    <citation type="journal article" date="2012" name="Genome Biol.">
        <title>Genome and low-iron response of an oceanic diatom adapted to chronic iron limitation.</title>
        <authorList>
            <person name="Lommer M."/>
            <person name="Specht M."/>
            <person name="Roy A.S."/>
            <person name="Kraemer L."/>
            <person name="Andreson R."/>
            <person name="Gutowska M.A."/>
            <person name="Wolf J."/>
            <person name="Bergner S.V."/>
            <person name="Schilhabel M.B."/>
            <person name="Klostermeier U.C."/>
            <person name="Beiko R.G."/>
            <person name="Rosenstiel P."/>
            <person name="Hippler M."/>
            <person name="Laroche J."/>
        </authorList>
    </citation>
    <scope>NUCLEOTIDE SEQUENCE [LARGE SCALE GENOMIC DNA]</scope>
    <source>
        <strain evidence="2 3">CCMP1005</strain>
    </source>
</reference>
<keyword evidence="3" id="KW-1185">Reference proteome</keyword>
<feature type="region of interest" description="Disordered" evidence="1">
    <location>
        <begin position="1"/>
        <end position="37"/>
    </location>
</feature>
<feature type="compositionally biased region" description="Basic and acidic residues" evidence="1">
    <location>
        <begin position="22"/>
        <end position="31"/>
    </location>
</feature>
<sequence>MHEGVPVNEGRPEGASYSRTPGTEEEKEKKGGSIPSPFAWRAAGVATKQSGARSCPTTLGKTDHLDEALLGEGIVARDVCQRARGDVQQDRD</sequence>
<evidence type="ECO:0000256" key="1">
    <source>
        <dbReference type="SAM" id="MobiDB-lite"/>
    </source>
</evidence>
<accession>K0RX03</accession>
<dbReference type="EMBL" id="AGNL01041995">
    <property type="protein sequence ID" value="EJK51227.1"/>
    <property type="molecule type" value="Genomic_DNA"/>
</dbReference>